<dbReference type="GeneID" id="114843991"/>
<proteinExistence type="inferred from homology"/>
<evidence type="ECO:0000313" key="11">
    <source>
        <dbReference type="RefSeq" id="XP_028986805.1"/>
    </source>
</evidence>
<evidence type="ECO:0000256" key="1">
    <source>
        <dbReference type="ARBA" id="ARBA00003524"/>
    </source>
</evidence>
<evidence type="ECO:0000256" key="2">
    <source>
        <dbReference type="ARBA" id="ARBA00004613"/>
    </source>
</evidence>
<reference evidence="11" key="1">
    <citation type="submission" date="2025-08" db="UniProtKB">
        <authorList>
            <consortium name="RefSeq"/>
        </authorList>
    </citation>
    <scope>IDENTIFICATION</scope>
</reference>
<accession>A0A6P7KYW7</accession>
<evidence type="ECO:0000256" key="3">
    <source>
        <dbReference type="ARBA" id="ARBA00008327"/>
    </source>
</evidence>
<feature type="compositionally biased region" description="Basic and acidic residues" evidence="7">
    <location>
        <begin position="76"/>
        <end position="88"/>
    </location>
</feature>
<comment type="function">
    <text evidence="1">Somatostatin inhibits the release of somatotropin.</text>
</comment>
<dbReference type="Proteomes" id="UP000515150">
    <property type="component" value="Chromosome 17"/>
</dbReference>
<dbReference type="GO" id="GO:0005576">
    <property type="term" value="C:extracellular region"/>
    <property type="evidence" value="ECO:0007669"/>
    <property type="project" value="UniProtKB-SubCell"/>
</dbReference>
<keyword evidence="10" id="KW-1185">Reference proteome</keyword>
<evidence type="ECO:0000256" key="5">
    <source>
        <dbReference type="ARBA" id="ARBA00022702"/>
    </source>
</evidence>
<protein>
    <submittedName>
        <fullName evidence="11">Somatostatin-1-like</fullName>
    </submittedName>
</protein>
<dbReference type="InterPro" id="IPR018142">
    <property type="entry name" value="Somatostatin/Cortistatin_C"/>
</dbReference>
<evidence type="ECO:0000256" key="4">
    <source>
        <dbReference type="ARBA" id="ARBA00022525"/>
    </source>
</evidence>
<dbReference type="GO" id="GO:0005179">
    <property type="term" value="F:hormone activity"/>
    <property type="evidence" value="ECO:0007669"/>
    <property type="project" value="UniProtKB-KW"/>
</dbReference>
<keyword evidence="6" id="KW-1015">Disulfide bond</keyword>
<keyword evidence="4" id="KW-0964">Secreted</keyword>
<comment type="similarity">
    <text evidence="3">Belongs to the somatostatin family.</text>
</comment>
<dbReference type="RefSeq" id="XP_028986805.1">
    <property type="nucleotide sequence ID" value="XM_029130972.3"/>
</dbReference>
<keyword evidence="5" id="KW-0372">Hormone</keyword>
<dbReference type="OrthoDB" id="8519032at2759"/>
<feature type="domain" description="Somatostatin/Cortistatin C-terminal" evidence="9">
    <location>
        <begin position="95"/>
        <end position="112"/>
    </location>
</feature>
<evidence type="ECO:0000256" key="6">
    <source>
        <dbReference type="ARBA" id="ARBA00023157"/>
    </source>
</evidence>
<comment type="subcellular location">
    <subcellularLocation>
        <location evidence="2">Secreted</location>
    </subcellularLocation>
</comment>
<feature type="chain" id="PRO_5027655104" evidence="8">
    <location>
        <begin position="21"/>
        <end position="112"/>
    </location>
</feature>
<evidence type="ECO:0000259" key="9">
    <source>
        <dbReference type="Pfam" id="PF03002"/>
    </source>
</evidence>
<dbReference type="KEGG" id="bspl:114843991"/>
<name>A0A6P7KYW7_BETSP</name>
<sequence length="112" mass="13180">MAQIMCILALLCFAVYIAENTDIDYDFRDLQAQQDSFSRSDNFQNKQDLPKTENLDDLLYKVFKLKDGLFRQQTKDATKLEENRRGLDSDNTTNHPRKPGCRVFYWKSWTAC</sequence>
<organism evidence="10 11">
    <name type="scientific">Betta splendens</name>
    <name type="common">Siamese fighting fish</name>
    <dbReference type="NCBI Taxonomy" id="158456"/>
    <lineage>
        <taxon>Eukaryota</taxon>
        <taxon>Metazoa</taxon>
        <taxon>Chordata</taxon>
        <taxon>Craniata</taxon>
        <taxon>Vertebrata</taxon>
        <taxon>Euteleostomi</taxon>
        <taxon>Actinopterygii</taxon>
        <taxon>Neopterygii</taxon>
        <taxon>Teleostei</taxon>
        <taxon>Neoteleostei</taxon>
        <taxon>Acanthomorphata</taxon>
        <taxon>Anabantaria</taxon>
        <taxon>Anabantiformes</taxon>
        <taxon>Anabantoidei</taxon>
        <taxon>Osphronemidae</taxon>
        <taxon>Betta</taxon>
    </lineage>
</organism>
<gene>
    <name evidence="11" type="primary">LOC114843991</name>
</gene>
<evidence type="ECO:0000256" key="7">
    <source>
        <dbReference type="SAM" id="MobiDB-lite"/>
    </source>
</evidence>
<dbReference type="Pfam" id="PF03002">
    <property type="entry name" value="Somatostatin"/>
    <property type="match status" value="1"/>
</dbReference>
<dbReference type="InParanoid" id="A0A6P7KYW7"/>
<feature type="signal peptide" evidence="8">
    <location>
        <begin position="1"/>
        <end position="20"/>
    </location>
</feature>
<feature type="region of interest" description="Disordered" evidence="7">
    <location>
        <begin position="76"/>
        <end position="99"/>
    </location>
</feature>
<keyword evidence="8" id="KW-0732">Signal</keyword>
<dbReference type="AlphaFoldDB" id="A0A6P7KYW7"/>
<evidence type="ECO:0000313" key="10">
    <source>
        <dbReference type="Proteomes" id="UP000515150"/>
    </source>
</evidence>
<evidence type="ECO:0000256" key="8">
    <source>
        <dbReference type="SAM" id="SignalP"/>
    </source>
</evidence>